<dbReference type="InterPro" id="IPR055170">
    <property type="entry name" value="GFO_IDH_MocA-like_dom"/>
</dbReference>
<reference evidence="4" key="1">
    <citation type="submission" date="2017-02" db="EMBL/GenBank/DDBJ databases">
        <title>Delving into the versatile metabolic prowess of the omnipresent phylum Bacteroidetes.</title>
        <authorList>
            <person name="Nobu M.K."/>
            <person name="Mei R."/>
            <person name="Narihiro T."/>
            <person name="Kuroda K."/>
            <person name="Liu W.-T."/>
        </authorList>
    </citation>
    <scope>NUCLEOTIDE SEQUENCE</scope>
    <source>
        <strain evidence="4">ADurb.Bin417</strain>
    </source>
</reference>
<protein>
    <submittedName>
        <fullName evidence="4">1,5-anhydro-D-fructose reductase</fullName>
        <ecNumber evidence="4">1.1.1.292</ecNumber>
    </submittedName>
</protein>
<sequence length="363" mass="38676">MKEIKTGVIGCGNISGTYLKNFRESFPFIRVEAVSDLDRARAEGRAAEFGVPRVLETAELLADPELELVVNLTVPAGHGPLNRAALEAGKHVYCEKPLALDRETGLALAGLARSKNLRLGGAPDTFLGAGYQTARRRLDEGLIGVPVAATAFMVCRGHESWHPAPDFYYKPGGGPLFDMGPYYLTALVYLLGPVARVTGLARASFPERTITSQPDAGQKIKVEVATHIIGGLEFASGALATLVTSFDVWGGQLPRLEVYGSEGSLSLPDPNRFAAPILHLPGGRGQSWSEIPLDPGYTANSRGLGTADLVRGLFEGRPHLASGELALHVLDIMQSILEAAASGRSVKLATACERPGRLDPDFK</sequence>
<comment type="caution">
    <text evidence="4">The sequence shown here is derived from an EMBL/GenBank/DDBJ whole genome shotgun (WGS) entry which is preliminary data.</text>
</comment>
<dbReference type="EMBL" id="MWAK01000240">
    <property type="protein sequence ID" value="OPZ90659.1"/>
    <property type="molecule type" value="Genomic_DNA"/>
</dbReference>
<accession>A0A1V5MBS7</accession>
<feature type="domain" description="GFO/IDH/MocA-like oxidoreductase" evidence="3">
    <location>
        <begin position="131"/>
        <end position="265"/>
    </location>
</feature>
<dbReference type="Gene3D" id="3.40.50.720">
    <property type="entry name" value="NAD(P)-binding Rossmann-like Domain"/>
    <property type="match status" value="1"/>
</dbReference>
<dbReference type="AlphaFoldDB" id="A0A1V5MBS7"/>
<dbReference type="SUPFAM" id="SSF51735">
    <property type="entry name" value="NAD(P)-binding Rossmann-fold domains"/>
    <property type="match status" value="1"/>
</dbReference>
<dbReference type="Proteomes" id="UP000485484">
    <property type="component" value="Unassembled WGS sequence"/>
</dbReference>
<keyword evidence="1 4" id="KW-0560">Oxidoreductase</keyword>
<evidence type="ECO:0000313" key="4">
    <source>
        <dbReference type="EMBL" id="OPZ90659.1"/>
    </source>
</evidence>
<dbReference type="InterPro" id="IPR036291">
    <property type="entry name" value="NAD(P)-bd_dom_sf"/>
</dbReference>
<dbReference type="Gene3D" id="3.30.360.10">
    <property type="entry name" value="Dihydrodipicolinate Reductase, domain 2"/>
    <property type="match status" value="1"/>
</dbReference>
<evidence type="ECO:0000256" key="1">
    <source>
        <dbReference type="ARBA" id="ARBA00023002"/>
    </source>
</evidence>
<dbReference type="Pfam" id="PF22725">
    <property type="entry name" value="GFO_IDH_MocA_C3"/>
    <property type="match status" value="1"/>
</dbReference>
<proteinExistence type="predicted"/>
<dbReference type="InterPro" id="IPR000683">
    <property type="entry name" value="Gfo/Idh/MocA-like_OxRdtase_N"/>
</dbReference>
<dbReference type="Pfam" id="PF01408">
    <property type="entry name" value="GFO_IDH_MocA"/>
    <property type="match status" value="1"/>
</dbReference>
<gene>
    <name evidence="4" type="primary">afr_5</name>
    <name evidence="4" type="ORF">BWY73_01270</name>
</gene>
<evidence type="ECO:0000259" key="3">
    <source>
        <dbReference type="Pfam" id="PF22725"/>
    </source>
</evidence>
<feature type="domain" description="Gfo/Idh/MocA-like oxidoreductase N-terminal" evidence="2">
    <location>
        <begin position="4"/>
        <end position="119"/>
    </location>
</feature>
<evidence type="ECO:0000259" key="2">
    <source>
        <dbReference type="Pfam" id="PF01408"/>
    </source>
</evidence>
<dbReference type="EC" id="1.1.1.292" evidence="4"/>
<name>A0A1V5MBS7_UNCT6</name>
<dbReference type="SUPFAM" id="SSF55347">
    <property type="entry name" value="Glyceraldehyde-3-phosphate dehydrogenase-like, C-terminal domain"/>
    <property type="match status" value="1"/>
</dbReference>
<dbReference type="InterPro" id="IPR050463">
    <property type="entry name" value="Gfo/Idh/MocA_oxidrdct_glycsds"/>
</dbReference>
<dbReference type="GO" id="GO:0000166">
    <property type="term" value="F:nucleotide binding"/>
    <property type="evidence" value="ECO:0007669"/>
    <property type="project" value="InterPro"/>
</dbReference>
<dbReference type="PANTHER" id="PTHR43818">
    <property type="entry name" value="BCDNA.GH03377"/>
    <property type="match status" value="1"/>
</dbReference>
<dbReference type="PANTHER" id="PTHR43818:SF11">
    <property type="entry name" value="BCDNA.GH03377"/>
    <property type="match status" value="1"/>
</dbReference>
<organism evidence="4">
    <name type="scientific">candidate division TA06 bacterium ADurb.Bin417</name>
    <dbReference type="NCBI Taxonomy" id="1852828"/>
    <lineage>
        <taxon>Bacteria</taxon>
        <taxon>Bacteria division TA06</taxon>
    </lineage>
</organism>
<dbReference type="GO" id="GO:0033712">
    <property type="term" value="F:1,5-anhydro-D-fructose reductase (1,5-anhydro-D-mannitol-forming) activity"/>
    <property type="evidence" value="ECO:0007669"/>
    <property type="project" value="UniProtKB-EC"/>
</dbReference>